<evidence type="ECO:0000256" key="2">
    <source>
        <dbReference type="SAM" id="SignalP"/>
    </source>
</evidence>
<organism evidence="4 5">
    <name type="scientific">Motiliproteus coralliicola</name>
    <dbReference type="NCBI Taxonomy" id="2283196"/>
    <lineage>
        <taxon>Bacteria</taxon>
        <taxon>Pseudomonadati</taxon>
        <taxon>Pseudomonadota</taxon>
        <taxon>Gammaproteobacteria</taxon>
        <taxon>Oceanospirillales</taxon>
        <taxon>Oceanospirillaceae</taxon>
        <taxon>Motiliproteus</taxon>
    </lineage>
</organism>
<dbReference type="EMBL" id="QQOH01000006">
    <property type="protein sequence ID" value="RDE18082.1"/>
    <property type="molecule type" value="Genomic_DNA"/>
</dbReference>
<dbReference type="CDD" id="cd08545">
    <property type="entry name" value="YcnI_like"/>
    <property type="match status" value="1"/>
</dbReference>
<dbReference type="AlphaFoldDB" id="A0A369W838"/>
<proteinExistence type="predicted"/>
<dbReference type="Proteomes" id="UP000253769">
    <property type="component" value="Unassembled WGS sequence"/>
</dbReference>
<dbReference type="InterPro" id="IPR012533">
    <property type="entry name" value="YcnI-copper_dom"/>
</dbReference>
<reference evidence="4 5" key="1">
    <citation type="submission" date="2018-07" db="EMBL/GenBank/DDBJ databases">
        <title>Motiliproteus coralliicola sp. nov., a bacterium isolated from Coral.</title>
        <authorList>
            <person name="Wang G."/>
        </authorList>
    </citation>
    <scope>NUCLEOTIDE SEQUENCE [LARGE SCALE GENOMIC DNA]</scope>
    <source>
        <strain evidence="4 5">C34</strain>
    </source>
</reference>
<gene>
    <name evidence="4" type="ORF">DV711_18340</name>
</gene>
<dbReference type="Gene3D" id="2.60.40.2230">
    <property type="entry name" value="Uncharacterised protein YcnI-like PF07987, DUF1775"/>
    <property type="match status" value="1"/>
</dbReference>
<accession>A0A369W838</accession>
<dbReference type="Pfam" id="PF07987">
    <property type="entry name" value="DUF1775"/>
    <property type="match status" value="1"/>
</dbReference>
<feature type="compositionally biased region" description="Basic and acidic residues" evidence="1">
    <location>
        <begin position="152"/>
        <end position="162"/>
    </location>
</feature>
<keyword evidence="5" id="KW-1185">Reference proteome</keyword>
<feature type="signal peptide" evidence="2">
    <location>
        <begin position="1"/>
        <end position="27"/>
    </location>
</feature>
<name>A0A369W838_9GAMM</name>
<feature type="chain" id="PRO_5016719857" evidence="2">
    <location>
        <begin position="28"/>
        <end position="177"/>
    </location>
</feature>
<feature type="region of interest" description="Disordered" evidence="1">
    <location>
        <begin position="152"/>
        <end position="177"/>
    </location>
</feature>
<comment type="caution">
    <text evidence="4">The sequence shown here is derived from an EMBL/GenBank/DDBJ whole genome shotgun (WGS) entry which is preliminary data.</text>
</comment>
<protein>
    <submittedName>
        <fullName evidence="4">DUF1775 domain-containing protein</fullName>
    </submittedName>
</protein>
<evidence type="ECO:0000313" key="5">
    <source>
        <dbReference type="Proteomes" id="UP000253769"/>
    </source>
</evidence>
<dbReference type="OrthoDB" id="9796962at2"/>
<dbReference type="InterPro" id="IPR038507">
    <property type="entry name" value="YcnI-like_sf"/>
</dbReference>
<keyword evidence="2" id="KW-0732">Signal</keyword>
<evidence type="ECO:0000256" key="1">
    <source>
        <dbReference type="SAM" id="MobiDB-lite"/>
    </source>
</evidence>
<feature type="domain" description="YncI copper-binding" evidence="3">
    <location>
        <begin position="26"/>
        <end position="170"/>
    </location>
</feature>
<evidence type="ECO:0000259" key="3">
    <source>
        <dbReference type="Pfam" id="PF07987"/>
    </source>
</evidence>
<evidence type="ECO:0000313" key="4">
    <source>
        <dbReference type="EMBL" id="RDE18082.1"/>
    </source>
</evidence>
<dbReference type="RefSeq" id="WP_114697202.1">
    <property type="nucleotide sequence ID" value="NZ_QQOH01000006.1"/>
</dbReference>
<sequence length="177" mass="19486">MKSLTPIALILASTLAGSYSMTASAHASLEVQEAAVGSHYKAVMRIGHGCEGSATHTVRIQLPTELRKAKPMPKAGWTLETVKQKLDEPYDYYGTSITEDVREIVWSGGNLLDSQYDEFVFRAKLAGEPGQTLHLKTIQECDKGENRWVEIPKEGQDSHDLKGPAPGLKLTEAHHHH</sequence>